<feature type="signal peptide" evidence="1">
    <location>
        <begin position="1"/>
        <end position="33"/>
    </location>
</feature>
<dbReference type="Proteomes" id="UP000565724">
    <property type="component" value="Unassembled WGS sequence"/>
</dbReference>
<dbReference type="NCBIfam" id="TIGR02669">
    <property type="entry name" value="SpoIID_LytB"/>
    <property type="match status" value="1"/>
</dbReference>
<evidence type="ECO:0000313" key="4">
    <source>
        <dbReference type="Proteomes" id="UP000565724"/>
    </source>
</evidence>
<dbReference type="EMBL" id="JABMCI010000055">
    <property type="protein sequence ID" value="NUU16792.1"/>
    <property type="molecule type" value="Genomic_DNA"/>
</dbReference>
<name>A0A7Y6DX89_9CELL</name>
<dbReference type="RefSeq" id="WP_175346675.1">
    <property type="nucleotide sequence ID" value="NZ_JABMCI010000055.1"/>
</dbReference>
<proteinExistence type="predicted"/>
<keyword evidence="4" id="KW-1185">Reference proteome</keyword>
<evidence type="ECO:0000313" key="3">
    <source>
        <dbReference type="EMBL" id="NUU16792.1"/>
    </source>
</evidence>
<feature type="domain" description="Sporulation stage II protein D amidase enhancer LytB N-terminal" evidence="2">
    <location>
        <begin position="199"/>
        <end position="298"/>
    </location>
</feature>
<evidence type="ECO:0000259" key="2">
    <source>
        <dbReference type="Pfam" id="PF08486"/>
    </source>
</evidence>
<comment type="caution">
    <text evidence="3">The sequence shown here is derived from an EMBL/GenBank/DDBJ whole genome shotgun (WGS) entry which is preliminary data.</text>
</comment>
<reference evidence="3 4" key="1">
    <citation type="submission" date="2020-05" db="EMBL/GenBank/DDBJ databases">
        <title>Genome Sequencing of Type Strains.</title>
        <authorList>
            <person name="Lemaire J.F."/>
            <person name="Inderbitzin P."/>
            <person name="Gregorio O.A."/>
            <person name="Collins S.B."/>
            <person name="Wespe N."/>
            <person name="Knight-Connoni V."/>
        </authorList>
    </citation>
    <scope>NUCLEOTIDE SEQUENCE [LARGE SCALE GENOMIC DNA]</scope>
    <source>
        <strain evidence="3 4">ATCC 25174</strain>
    </source>
</reference>
<feature type="chain" id="PRO_5038735277" evidence="1">
    <location>
        <begin position="34"/>
        <end position="674"/>
    </location>
</feature>
<dbReference type="Pfam" id="PF08486">
    <property type="entry name" value="SpoIID"/>
    <property type="match status" value="1"/>
</dbReference>
<organism evidence="3 4">
    <name type="scientific">Cellulomonas humilata</name>
    <dbReference type="NCBI Taxonomy" id="144055"/>
    <lineage>
        <taxon>Bacteria</taxon>
        <taxon>Bacillati</taxon>
        <taxon>Actinomycetota</taxon>
        <taxon>Actinomycetes</taxon>
        <taxon>Micrococcales</taxon>
        <taxon>Cellulomonadaceae</taxon>
        <taxon>Cellulomonas</taxon>
    </lineage>
</organism>
<gene>
    <name evidence="3" type="ORF">HP550_05955</name>
</gene>
<keyword evidence="1" id="KW-0732">Signal</keyword>
<evidence type="ECO:0000256" key="1">
    <source>
        <dbReference type="SAM" id="SignalP"/>
    </source>
</evidence>
<dbReference type="AlphaFoldDB" id="A0A7Y6DX89"/>
<dbReference type="InterPro" id="IPR013486">
    <property type="entry name" value="SpoIID/LytB"/>
</dbReference>
<dbReference type="InterPro" id="IPR013693">
    <property type="entry name" value="SpoIID/LytB_N"/>
</dbReference>
<sequence length="674" mass="67681">MQATQVRIPRRSGSRWLAAVVALVAAAATLTSAAAGAAAAADDVTITGHGWGHGRGMGQYGALGYALQGASYADIVRHYYGGTTLAADAGNPEITVELSALTGKDTILTGPGLWVNGESTGTGAVLVRADGAGGLNVYTAASCAGPAWTLWRTLGSGLTVGSSADTTQQSQQTRVCEATGSRGYRGVFRVVLAGGVQYTWNQVAVEDYLRGVVPREMPSSWSTQGSGKGIEALKAQAVAARAYALSGSKSSSGAITCDTTACQVYGGSATWSADGTQVTSLEAASTDSAVAATRSQVMRTAGGAIARTEFSSSTGGYTAGGVFPAVVDDGDAIGGNVNHNWTTTLSRASVTSALGVGALASIQVTGRNGLGADGGRVTQVTVTNTAGTVTTFTGNAFRSRLGLKSDWFSVTVTAPVDYCSGSGGAGYWMAASDGGVFAFCGAGYYGSAGGLRLASPVVAMASTASGRGYWLVASDGGVFSYGDAAFFGSTGAIKLNKPIVDILPTASGNGYWLIATDGGVFAFGDAAFRGSTGAIRLNKPIVTSQRTPSGNGYWLIASDGGVFAFGDAGFFGSTGAIRLNQPIVAAVAPAVGGYGLVASDGGYFAFPPAQFYGSTGAIKLNKPIVTASLTRSGAGYWMFASDGGVFAFGDAPFLGSLGALKLNAPIVDAAAPSR</sequence>
<protein>
    <submittedName>
        <fullName evidence="3">SpoIID/LytB domain-containing protein</fullName>
    </submittedName>
</protein>
<accession>A0A7Y6DX89</accession>
<dbReference type="GO" id="GO:0030435">
    <property type="term" value="P:sporulation resulting in formation of a cellular spore"/>
    <property type="evidence" value="ECO:0007669"/>
    <property type="project" value="InterPro"/>
</dbReference>